<dbReference type="GO" id="GO:0055085">
    <property type="term" value="P:transmembrane transport"/>
    <property type="evidence" value="ECO:0007669"/>
    <property type="project" value="InterPro"/>
</dbReference>
<feature type="transmembrane region" description="Helical" evidence="7">
    <location>
        <begin position="106"/>
        <end position="127"/>
    </location>
</feature>
<name>A0A1R0FCH5_9HYPH</name>
<keyword evidence="10" id="KW-1185">Reference proteome</keyword>
<dbReference type="PROSITE" id="PS51257">
    <property type="entry name" value="PROKAR_LIPOPROTEIN"/>
    <property type="match status" value="1"/>
</dbReference>
<evidence type="ECO:0000256" key="2">
    <source>
        <dbReference type="ARBA" id="ARBA00022448"/>
    </source>
</evidence>
<gene>
    <name evidence="9" type="ORF">PEB0149_021870</name>
</gene>
<feature type="transmembrane region" description="Helical" evidence="7">
    <location>
        <begin position="184"/>
        <end position="211"/>
    </location>
</feature>
<dbReference type="Gene3D" id="1.10.3720.10">
    <property type="entry name" value="MetI-like"/>
    <property type="match status" value="1"/>
</dbReference>
<dbReference type="PROSITE" id="PS50928">
    <property type="entry name" value="ABC_TM1"/>
    <property type="match status" value="1"/>
</dbReference>
<reference evidence="9 10" key="1">
    <citation type="submission" date="2016-12" db="EMBL/GenBank/DDBJ databases">
        <title>Comparative genomics of Bartonella apis.</title>
        <authorList>
            <person name="Engel P."/>
        </authorList>
    </citation>
    <scope>NUCLEOTIDE SEQUENCE [LARGE SCALE GENOMIC DNA]</scope>
    <source>
        <strain evidence="9 10">PEB0149</strain>
    </source>
</reference>
<dbReference type="InterPro" id="IPR000515">
    <property type="entry name" value="MetI-like"/>
</dbReference>
<keyword evidence="5 7" id="KW-1133">Transmembrane helix</keyword>
<dbReference type="CDD" id="cd06261">
    <property type="entry name" value="TM_PBP2"/>
    <property type="match status" value="1"/>
</dbReference>
<dbReference type="RefSeq" id="WP_075869805.1">
    <property type="nucleotide sequence ID" value="NZ_CALYQA010000005.1"/>
</dbReference>
<keyword evidence="4 7" id="KW-0812">Transmembrane</keyword>
<comment type="similarity">
    <text evidence="7">Belongs to the binding-protein-dependent transport system permease family.</text>
</comment>
<feature type="transmembrane region" description="Helical" evidence="7">
    <location>
        <begin position="133"/>
        <end position="155"/>
    </location>
</feature>
<dbReference type="PANTHER" id="PTHR30151:SF0">
    <property type="entry name" value="ABC TRANSPORTER PERMEASE PROTEIN MJ0413-RELATED"/>
    <property type="match status" value="1"/>
</dbReference>
<dbReference type="SUPFAM" id="SSF161098">
    <property type="entry name" value="MetI-like"/>
    <property type="match status" value="1"/>
</dbReference>
<evidence type="ECO:0000256" key="6">
    <source>
        <dbReference type="ARBA" id="ARBA00023136"/>
    </source>
</evidence>
<evidence type="ECO:0000256" key="1">
    <source>
        <dbReference type="ARBA" id="ARBA00004651"/>
    </source>
</evidence>
<evidence type="ECO:0000313" key="9">
    <source>
        <dbReference type="EMBL" id="OLY44711.1"/>
    </source>
</evidence>
<evidence type="ECO:0000313" key="10">
    <source>
        <dbReference type="Proteomes" id="UP000187344"/>
    </source>
</evidence>
<keyword evidence="6 7" id="KW-0472">Membrane</keyword>
<accession>A0A1R0FCH5</accession>
<organism evidence="9 10">
    <name type="scientific">Bartonella apis</name>
    <dbReference type="NCBI Taxonomy" id="1686310"/>
    <lineage>
        <taxon>Bacteria</taxon>
        <taxon>Pseudomonadati</taxon>
        <taxon>Pseudomonadota</taxon>
        <taxon>Alphaproteobacteria</taxon>
        <taxon>Hyphomicrobiales</taxon>
        <taxon>Bartonellaceae</taxon>
        <taxon>Bartonella</taxon>
    </lineage>
</organism>
<dbReference type="EMBL" id="LXYT01000001">
    <property type="protein sequence ID" value="OLY44711.1"/>
    <property type="molecule type" value="Genomic_DNA"/>
</dbReference>
<dbReference type="InterPro" id="IPR035906">
    <property type="entry name" value="MetI-like_sf"/>
</dbReference>
<feature type="transmembrane region" description="Helical" evidence="7">
    <location>
        <begin position="231"/>
        <end position="250"/>
    </location>
</feature>
<dbReference type="GO" id="GO:0005886">
    <property type="term" value="C:plasma membrane"/>
    <property type="evidence" value="ECO:0007669"/>
    <property type="project" value="UniProtKB-SubCell"/>
</dbReference>
<proteinExistence type="inferred from homology"/>
<feature type="domain" description="ABC transmembrane type-1" evidence="8">
    <location>
        <begin position="69"/>
        <end position="249"/>
    </location>
</feature>
<keyword evidence="3" id="KW-1003">Cell membrane</keyword>
<feature type="transmembrane region" description="Helical" evidence="7">
    <location>
        <begin position="77"/>
        <end position="99"/>
    </location>
</feature>
<sequence length="271" mass="29768">MHLHKTISHLVSLGNYFWGGFAGLAGCFCFFAVWQLAHELYGSYVLPSPQQTLQAMVLLVQTDKFVEMAKVTAERSFAGFVIAASVGIVSGVLCGYSFAAIRLMRPIIIILLGVPPIGWIVLALIWFENGGGSVIMTIAVASFPLIFINSVQAIATRDRSLDDMARAFNIGIFKRFRTITFPQMVSYIFPALSLSAGSAWKVAVMAELLSYSGGLGGLLFEARSTFDVPEVTAIIMIIVCFALITEFGIIHPIREFFESWRHASEPWGVKK</sequence>
<dbReference type="PANTHER" id="PTHR30151">
    <property type="entry name" value="ALKANE SULFONATE ABC TRANSPORTER-RELATED, MEMBRANE SUBUNIT"/>
    <property type="match status" value="1"/>
</dbReference>
<dbReference type="OrthoDB" id="258894at2"/>
<comment type="caution">
    <text evidence="9">The sequence shown here is derived from an EMBL/GenBank/DDBJ whole genome shotgun (WGS) entry which is preliminary data.</text>
</comment>
<comment type="subcellular location">
    <subcellularLocation>
        <location evidence="1 7">Cell membrane</location>
        <topology evidence="1 7">Multi-pass membrane protein</topology>
    </subcellularLocation>
</comment>
<dbReference type="Proteomes" id="UP000187344">
    <property type="component" value="Unassembled WGS sequence"/>
</dbReference>
<dbReference type="Pfam" id="PF00528">
    <property type="entry name" value="BPD_transp_1"/>
    <property type="match status" value="1"/>
</dbReference>
<dbReference type="AlphaFoldDB" id="A0A1R0FCH5"/>
<evidence type="ECO:0000256" key="5">
    <source>
        <dbReference type="ARBA" id="ARBA00022989"/>
    </source>
</evidence>
<evidence type="ECO:0000256" key="3">
    <source>
        <dbReference type="ARBA" id="ARBA00022475"/>
    </source>
</evidence>
<evidence type="ECO:0000256" key="7">
    <source>
        <dbReference type="RuleBase" id="RU363032"/>
    </source>
</evidence>
<evidence type="ECO:0000256" key="4">
    <source>
        <dbReference type="ARBA" id="ARBA00022692"/>
    </source>
</evidence>
<protein>
    <submittedName>
        <fullName evidence="9">NitT/TauT family transport system permease protein</fullName>
    </submittedName>
</protein>
<evidence type="ECO:0000259" key="8">
    <source>
        <dbReference type="PROSITE" id="PS50928"/>
    </source>
</evidence>
<feature type="transmembrane region" description="Helical" evidence="7">
    <location>
        <begin position="16"/>
        <end position="37"/>
    </location>
</feature>
<keyword evidence="2 7" id="KW-0813">Transport</keyword>